<dbReference type="PRINTS" id="PR00081">
    <property type="entry name" value="GDHRDH"/>
</dbReference>
<comment type="similarity">
    <text evidence="1 3">Belongs to the short-chain dehydrogenases/reductases (SDR) family.</text>
</comment>
<dbReference type="FunFam" id="3.40.50.720:FF:000173">
    <property type="entry name" value="3-oxoacyl-[acyl-carrier protein] reductase"/>
    <property type="match status" value="1"/>
</dbReference>
<dbReference type="EMBL" id="QDGZ01000007">
    <property type="protein sequence ID" value="PVG81656.1"/>
    <property type="molecule type" value="Genomic_DNA"/>
</dbReference>
<dbReference type="InterPro" id="IPR020904">
    <property type="entry name" value="Sc_DH/Rdtase_CS"/>
</dbReference>
<gene>
    <name evidence="4" type="ORF">DDE18_16835</name>
</gene>
<name>A0A2T8F7G7_9ACTN</name>
<dbReference type="AlphaFoldDB" id="A0A2T8F7G7"/>
<proteinExistence type="inferred from homology"/>
<evidence type="ECO:0000256" key="2">
    <source>
        <dbReference type="ARBA" id="ARBA00023002"/>
    </source>
</evidence>
<accession>A0A2T8F7G7</accession>
<evidence type="ECO:0000313" key="4">
    <source>
        <dbReference type="EMBL" id="PVG81656.1"/>
    </source>
</evidence>
<evidence type="ECO:0000256" key="3">
    <source>
        <dbReference type="RuleBase" id="RU000363"/>
    </source>
</evidence>
<dbReference type="InterPro" id="IPR036291">
    <property type="entry name" value="NAD(P)-bd_dom_sf"/>
</dbReference>
<keyword evidence="2" id="KW-0560">Oxidoreductase</keyword>
<dbReference type="SUPFAM" id="SSF51735">
    <property type="entry name" value="NAD(P)-binding Rossmann-fold domains"/>
    <property type="match status" value="1"/>
</dbReference>
<evidence type="ECO:0000256" key="1">
    <source>
        <dbReference type="ARBA" id="ARBA00006484"/>
    </source>
</evidence>
<dbReference type="Pfam" id="PF00106">
    <property type="entry name" value="adh_short"/>
    <property type="match status" value="1"/>
</dbReference>
<dbReference type="Gene3D" id="3.40.50.720">
    <property type="entry name" value="NAD(P)-binding Rossmann-like Domain"/>
    <property type="match status" value="1"/>
</dbReference>
<evidence type="ECO:0000313" key="5">
    <source>
        <dbReference type="Proteomes" id="UP000246018"/>
    </source>
</evidence>
<comment type="caution">
    <text evidence="4">The sequence shown here is derived from an EMBL/GenBank/DDBJ whole genome shotgun (WGS) entry which is preliminary data.</text>
</comment>
<organism evidence="4 5">
    <name type="scientific">Nocardioides gansuensis</name>
    <dbReference type="NCBI Taxonomy" id="2138300"/>
    <lineage>
        <taxon>Bacteria</taxon>
        <taxon>Bacillati</taxon>
        <taxon>Actinomycetota</taxon>
        <taxon>Actinomycetes</taxon>
        <taxon>Propionibacteriales</taxon>
        <taxon>Nocardioidaceae</taxon>
        <taxon>Nocardioides</taxon>
    </lineage>
</organism>
<dbReference type="PANTHER" id="PTHR43658">
    <property type="entry name" value="SHORT-CHAIN DEHYDROGENASE/REDUCTASE"/>
    <property type="match status" value="1"/>
</dbReference>
<dbReference type="RefSeq" id="WP_116573421.1">
    <property type="nucleotide sequence ID" value="NZ_QDGZ01000007.1"/>
</dbReference>
<dbReference type="PROSITE" id="PS00061">
    <property type="entry name" value="ADH_SHORT"/>
    <property type="match status" value="1"/>
</dbReference>
<dbReference type="Proteomes" id="UP000246018">
    <property type="component" value="Unassembled WGS sequence"/>
</dbReference>
<sequence>MQVEGRVALVTGAGSGLGRATAERLASRGAAVALVDADADRLREVASGLPSDRAFPVVLDVAAADAAESAADQIVDRLGGIHINVNCAGIAPAAKVVSRGRPADLDVFSNTLAVNLVGTFNINRVAIAAMLNNEPDEGGERGVVVNTASDAAFDGQMGQAAYSASKAGVVGMTLPLARDVAGKGVRVNAIAPGLFATSMVHGMREDLQERLIDMILEPRRMGRPEEFASLVEHIVTNPYLNAECIRIDAGQRMLPR</sequence>
<dbReference type="GO" id="GO:0016491">
    <property type="term" value="F:oxidoreductase activity"/>
    <property type="evidence" value="ECO:0007669"/>
    <property type="project" value="UniProtKB-KW"/>
</dbReference>
<dbReference type="OrthoDB" id="9795647at2"/>
<reference evidence="4 5" key="1">
    <citation type="submission" date="2018-04" db="EMBL/GenBank/DDBJ databases">
        <title>Genome of Nocardioides gansuensis WSJ-1.</title>
        <authorList>
            <person name="Wu S."/>
            <person name="Wang G."/>
        </authorList>
    </citation>
    <scope>NUCLEOTIDE SEQUENCE [LARGE SCALE GENOMIC DNA]</scope>
    <source>
        <strain evidence="4 5">WSJ-1</strain>
    </source>
</reference>
<protein>
    <submittedName>
        <fullName evidence="4">3-hydroxyacyl-CoA dehydrogenase</fullName>
    </submittedName>
</protein>
<dbReference type="PANTHER" id="PTHR43658:SF8">
    <property type="entry name" value="17-BETA-HYDROXYSTEROID DEHYDROGENASE 14-RELATED"/>
    <property type="match status" value="1"/>
</dbReference>
<keyword evidence="5" id="KW-1185">Reference proteome</keyword>
<dbReference type="InterPro" id="IPR002347">
    <property type="entry name" value="SDR_fam"/>
</dbReference>
<dbReference type="PRINTS" id="PR00080">
    <property type="entry name" value="SDRFAMILY"/>
</dbReference>